<dbReference type="PANTHER" id="PTHR19846:SF0">
    <property type="entry name" value="PRE-MRNA PROCESSING FACTOR 4"/>
    <property type="match status" value="1"/>
</dbReference>
<dbReference type="CDD" id="cd00200">
    <property type="entry name" value="WD40"/>
    <property type="match status" value="1"/>
</dbReference>
<evidence type="ECO:0000313" key="6">
    <source>
        <dbReference type="Proteomes" id="UP000023152"/>
    </source>
</evidence>
<dbReference type="FunFam" id="2.130.10.10:FF:000411">
    <property type="entry name" value="U4/U6 small nuclear ribonucleoprotein Prp4"/>
    <property type="match status" value="1"/>
</dbReference>
<dbReference type="AlphaFoldDB" id="X6NRA8"/>
<keyword evidence="2" id="KW-0677">Repeat</keyword>
<name>X6NRA8_RETFI</name>
<feature type="compositionally biased region" description="Low complexity" evidence="4">
    <location>
        <begin position="275"/>
        <end position="289"/>
    </location>
</feature>
<dbReference type="GO" id="GO:0030621">
    <property type="term" value="F:U4 snRNA binding"/>
    <property type="evidence" value="ECO:0007669"/>
    <property type="project" value="TreeGrafter"/>
</dbReference>
<keyword evidence="1 3" id="KW-0853">WD repeat</keyword>
<dbReference type="SMART" id="SM00320">
    <property type="entry name" value="WD40"/>
    <property type="match status" value="5"/>
</dbReference>
<dbReference type="GO" id="GO:0046540">
    <property type="term" value="C:U4/U6 x U5 tri-snRNP complex"/>
    <property type="evidence" value="ECO:0007669"/>
    <property type="project" value="TreeGrafter"/>
</dbReference>
<dbReference type="PROSITE" id="PS00678">
    <property type="entry name" value="WD_REPEATS_1"/>
    <property type="match status" value="1"/>
</dbReference>
<dbReference type="InterPro" id="IPR001680">
    <property type="entry name" value="WD40_rpt"/>
</dbReference>
<dbReference type="PROSITE" id="PS50082">
    <property type="entry name" value="WD_REPEATS_2"/>
    <property type="match status" value="4"/>
</dbReference>
<dbReference type="EMBL" id="ASPP01006674">
    <property type="protein sequence ID" value="ETO28443.1"/>
    <property type="molecule type" value="Genomic_DNA"/>
</dbReference>
<feature type="region of interest" description="Disordered" evidence="4">
    <location>
        <begin position="275"/>
        <end position="302"/>
    </location>
</feature>
<dbReference type="Pfam" id="PF00400">
    <property type="entry name" value="WD40"/>
    <property type="match status" value="5"/>
</dbReference>
<evidence type="ECO:0000256" key="2">
    <source>
        <dbReference type="ARBA" id="ARBA00022737"/>
    </source>
</evidence>
<evidence type="ECO:0000256" key="1">
    <source>
        <dbReference type="ARBA" id="ARBA00022574"/>
    </source>
</evidence>
<dbReference type="GO" id="GO:0017070">
    <property type="term" value="F:U6 snRNA binding"/>
    <property type="evidence" value="ECO:0007669"/>
    <property type="project" value="TreeGrafter"/>
</dbReference>
<protein>
    <submittedName>
        <fullName evidence="5">Uncharacterized protein</fullName>
    </submittedName>
</protein>
<evidence type="ECO:0000313" key="5">
    <source>
        <dbReference type="EMBL" id="ETO28443.1"/>
    </source>
</evidence>
<dbReference type="InterPro" id="IPR036322">
    <property type="entry name" value="WD40_repeat_dom_sf"/>
</dbReference>
<reference evidence="5 6" key="1">
    <citation type="journal article" date="2013" name="Curr. Biol.">
        <title>The Genome of the Foraminiferan Reticulomyxa filosa.</title>
        <authorList>
            <person name="Glockner G."/>
            <person name="Hulsmann N."/>
            <person name="Schleicher M."/>
            <person name="Noegel A.A."/>
            <person name="Eichinger L."/>
            <person name="Gallinger C."/>
            <person name="Pawlowski J."/>
            <person name="Sierra R."/>
            <person name="Euteneuer U."/>
            <person name="Pillet L."/>
            <person name="Moustafa A."/>
            <person name="Platzer M."/>
            <person name="Groth M."/>
            <person name="Szafranski K."/>
            <person name="Schliwa M."/>
        </authorList>
    </citation>
    <scope>NUCLEOTIDE SEQUENCE [LARGE SCALE GENOMIC DNA]</scope>
</reference>
<gene>
    <name evidence="5" type="ORF">RFI_08687</name>
</gene>
<organism evidence="5 6">
    <name type="scientific">Reticulomyxa filosa</name>
    <dbReference type="NCBI Taxonomy" id="46433"/>
    <lineage>
        <taxon>Eukaryota</taxon>
        <taxon>Sar</taxon>
        <taxon>Rhizaria</taxon>
        <taxon>Retaria</taxon>
        <taxon>Foraminifera</taxon>
        <taxon>Monothalamids</taxon>
        <taxon>Reticulomyxidae</taxon>
        <taxon>Reticulomyxa</taxon>
    </lineage>
</organism>
<comment type="caution">
    <text evidence="5">The sequence shown here is derived from an EMBL/GenBank/DDBJ whole genome shotgun (WGS) entry which is preliminary data.</text>
</comment>
<feature type="repeat" description="WD" evidence="3">
    <location>
        <begin position="149"/>
        <end position="182"/>
    </location>
</feature>
<evidence type="ECO:0000256" key="3">
    <source>
        <dbReference type="PROSITE-ProRule" id="PRU00221"/>
    </source>
</evidence>
<feature type="repeat" description="WD" evidence="3">
    <location>
        <begin position="108"/>
        <end position="149"/>
    </location>
</feature>
<feature type="repeat" description="WD" evidence="3">
    <location>
        <begin position="192"/>
        <end position="224"/>
    </location>
</feature>
<dbReference type="InterPro" id="IPR020472">
    <property type="entry name" value="WD40_PAC1"/>
</dbReference>
<dbReference type="InterPro" id="IPR015943">
    <property type="entry name" value="WD40/YVTN_repeat-like_dom_sf"/>
</dbReference>
<dbReference type="Gene3D" id="2.130.10.10">
    <property type="entry name" value="YVTN repeat-like/Quinoprotein amine dehydrogenase"/>
    <property type="match status" value="2"/>
</dbReference>
<feature type="repeat" description="WD" evidence="3">
    <location>
        <begin position="66"/>
        <end position="107"/>
    </location>
</feature>
<dbReference type="OrthoDB" id="540662at2759"/>
<proteinExistence type="predicted"/>
<evidence type="ECO:0000256" key="4">
    <source>
        <dbReference type="SAM" id="MobiDB-lite"/>
    </source>
</evidence>
<keyword evidence="6" id="KW-1185">Reference proteome</keyword>
<dbReference type="InterPro" id="IPR019775">
    <property type="entry name" value="WD40_repeat_CS"/>
</dbReference>
<dbReference type="GO" id="GO:0000398">
    <property type="term" value="P:mRNA splicing, via spliceosome"/>
    <property type="evidence" value="ECO:0007669"/>
    <property type="project" value="TreeGrafter"/>
</dbReference>
<accession>X6NRA8</accession>
<sequence>MFVILMIKTVCAWTSDGKRLGEFEKIHTDRQGRCAFHPMGDYLATTGWDRLWCLYDLDKRKCVLTQEGHSERVHSVAFHPDGSLIATGDLGGVGRVWDCRSGRAIMGLDSHVKGVLDIDFSPNGFVVATAGEDHSVKLWDIRKKRDHTLSAHLNTVTCVRFEPQKGDWFVSGSFDKCLKLWSYHNYVNCNELIGHESRISDVDVSPDGHFIVSCGHDQTWKLWSTDKYMFESRNAPLKSISDVVIKQEHVDDHSPIKSETPLLSSHDRTMIDVANNNNGNNNSASNTNTRVTMDIDNDGHKE</sequence>
<dbReference type="PANTHER" id="PTHR19846">
    <property type="entry name" value="WD40 REPEAT PROTEIN"/>
    <property type="match status" value="1"/>
</dbReference>
<dbReference type="SUPFAM" id="SSF50978">
    <property type="entry name" value="WD40 repeat-like"/>
    <property type="match status" value="1"/>
</dbReference>
<dbReference type="Proteomes" id="UP000023152">
    <property type="component" value="Unassembled WGS sequence"/>
</dbReference>
<dbReference type="PROSITE" id="PS50294">
    <property type="entry name" value="WD_REPEATS_REGION"/>
    <property type="match status" value="4"/>
</dbReference>
<dbReference type="PRINTS" id="PR00320">
    <property type="entry name" value="GPROTEINBRPT"/>
</dbReference>